<dbReference type="Proteomes" id="UP000007812">
    <property type="component" value="Chromosome"/>
</dbReference>
<gene>
    <name evidence="2" type="ordered locus">Mcup_1470</name>
</gene>
<keyword evidence="1" id="KW-1133">Transmembrane helix</keyword>
<organism evidence="2 3">
    <name type="scientific">Metallosphaera cuprina (strain Ar-4)</name>
    <dbReference type="NCBI Taxonomy" id="1006006"/>
    <lineage>
        <taxon>Archaea</taxon>
        <taxon>Thermoproteota</taxon>
        <taxon>Thermoprotei</taxon>
        <taxon>Sulfolobales</taxon>
        <taxon>Sulfolobaceae</taxon>
        <taxon>Metallosphaera</taxon>
    </lineage>
</organism>
<keyword evidence="3" id="KW-1185">Reference proteome</keyword>
<dbReference type="EMBL" id="CP002656">
    <property type="protein sequence ID" value="AEB95573.1"/>
    <property type="molecule type" value="Genomic_DNA"/>
</dbReference>
<accession>F4FZ03</accession>
<sequence>MLMEPLIKLLAYLVPAYSRLSLALALLFYAGLLILAISTVLASCIRS</sequence>
<reference evidence="2 3" key="1">
    <citation type="journal article" date="2011" name="J. Bacteriol.">
        <title>Complete genome sequence of Metallosphaera cuprina, a metal sulfide-oxidizing archaeon from a hot spring.</title>
        <authorList>
            <person name="Liu L.J."/>
            <person name="You X.Y."/>
            <person name="Zheng H."/>
            <person name="Wang S."/>
            <person name="Jiang C.Y."/>
            <person name="Liu S.J."/>
        </authorList>
    </citation>
    <scope>NUCLEOTIDE SEQUENCE [LARGE SCALE GENOMIC DNA]</scope>
    <source>
        <strain evidence="2 3">Ar-4</strain>
    </source>
</reference>
<feature type="transmembrane region" description="Helical" evidence="1">
    <location>
        <begin position="20"/>
        <end position="45"/>
    </location>
</feature>
<name>F4FZ03_METCR</name>
<evidence type="ECO:0000313" key="2">
    <source>
        <dbReference type="EMBL" id="AEB95573.1"/>
    </source>
</evidence>
<keyword evidence="1" id="KW-0472">Membrane</keyword>
<dbReference type="KEGG" id="mcn:Mcup_1470"/>
<proteinExistence type="predicted"/>
<keyword evidence="1" id="KW-0812">Transmembrane</keyword>
<evidence type="ECO:0000313" key="3">
    <source>
        <dbReference type="Proteomes" id="UP000007812"/>
    </source>
</evidence>
<dbReference type="STRING" id="1006006.Mcup_1470"/>
<protein>
    <submittedName>
        <fullName evidence="2">Uncharacterized protein</fullName>
    </submittedName>
</protein>
<dbReference type="PATRIC" id="fig|1006006.8.peg.1466"/>
<dbReference type="HOGENOM" id="CLU_3163098_0_0_2"/>
<dbReference type="AlphaFoldDB" id="F4FZ03"/>
<evidence type="ECO:0000256" key="1">
    <source>
        <dbReference type="SAM" id="Phobius"/>
    </source>
</evidence>